<gene>
    <name evidence="1" type="ORF">ANCDUO_04508</name>
</gene>
<protein>
    <submittedName>
        <fullName evidence="1">Uncharacterized protein</fullName>
    </submittedName>
</protein>
<proteinExistence type="predicted"/>
<dbReference type="Proteomes" id="UP000054047">
    <property type="component" value="Unassembled WGS sequence"/>
</dbReference>
<name>A0A0C2GUS6_9BILA</name>
<dbReference type="AlphaFoldDB" id="A0A0C2GUS6"/>
<reference evidence="1 2" key="1">
    <citation type="submission" date="2013-12" db="EMBL/GenBank/DDBJ databases">
        <title>Draft genome of the parsitic nematode Ancylostoma duodenale.</title>
        <authorList>
            <person name="Mitreva M."/>
        </authorList>
    </citation>
    <scope>NUCLEOTIDE SEQUENCE [LARGE SCALE GENOMIC DNA]</scope>
    <source>
        <strain evidence="1 2">Zhejiang</strain>
    </source>
</reference>
<evidence type="ECO:0000313" key="1">
    <source>
        <dbReference type="EMBL" id="KIH65170.1"/>
    </source>
</evidence>
<keyword evidence="2" id="KW-1185">Reference proteome</keyword>
<dbReference type="EMBL" id="KN727673">
    <property type="protein sequence ID" value="KIH65170.1"/>
    <property type="molecule type" value="Genomic_DNA"/>
</dbReference>
<evidence type="ECO:0000313" key="2">
    <source>
        <dbReference type="Proteomes" id="UP000054047"/>
    </source>
</evidence>
<organism evidence="1 2">
    <name type="scientific">Ancylostoma duodenale</name>
    <dbReference type="NCBI Taxonomy" id="51022"/>
    <lineage>
        <taxon>Eukaryota</taxon>
        <taxon>Metazoa</taxon>
        <taxon>Ecdysozoa</taxon>
        <taxon>Nematoda</taxon>
        <taxon>Chromadorea</taxon>
        <taxon>Rhabditida</taxon>
        <taxon>Rhabditina</taxon>
        <taxon>Rhabditomorpha</taxon>
        <taxon>Strongyloidea</taxon>
        <taxon>Ancylostomatidae</taxon>
        <taxon>Ancylostomatinae</taxon>
        <taxon>Ancylostoma</taxon>
    </lineage>
</organism>
<accession>A0A0C2GUS6</accession>
<sequence length="47" mass="5428">MYTSGHGAFPTIQHDMVKPSQFNRSVWASYICEILATFDTLTELYEK</sequence>